<evidence type="ECO:0000313" key="1">
    <source>
        <dbReference type="EMBL" id="UWP85772.1"/>
    </source>
</evidence>
<reference evidence="1" key="1">
    <citation type="submission" date="2021-04" db="EMBL/GenBank/DDBJ databases">
        <authorList>
            <person name="Hartkoorn R.C."/>
            <person name="Beaudoing E."/>
            <person name="Hot D."/>
        </authorList>
    </citation>
    <scope>NUCLEOTIDE SEQUENCE</scope>
    <source>
        <strain evidence="1">NRRL B-16292</strain>
    </source>
</reference>
<dbReference type="Proteomes" id="UP001059617">
    <property type="component" value="Chromosome"/>
</dbReference>
<sequence>MNLPVLNNSPDPQVAVAMDDHGRAIIALNTAAAAALDSYLCNLPLAHDMEEDGIPDDQINTMTSLAHAIGRIVRPWAYR</sequence>
<keyword evidence="2" id="KW-1185">Reference proteome</keyword>
<name>A0ABY5W7B1_9ACTN</name>
<accession>A0ABY5W7B1</accession>
<dbReference type="RefSeq" id="WP_259864017.1">
    <property type="nucleotide sequence ID" value="NZ_BAAAST010000073.1"/>
</dbReference>
<gene>
    <name evidence="1" type="ORF">Dfulv_16630</name>
</gene>
<dbReference type="EMBL" id="CP073720">
    <property type="protein sequence ID" value="UWP85772.1"/>
    <property type="molecule type" value="Genomic_DNA"/>
</dbReference>
<proteinExistence type="predicted"/>
<organism evidence="1 2">
    <name type="scientific">Dactylosporangium fulvum</name>
    <dbReference type="NCBI Taxonomy" id="53359"/>
    <lineage>
        <taxon>Bacteria</taxon>
        <taxon>Bacillati</taxon>
        <taxon>Actinomycetota</taxon>
        <taxon>Actinomycetes</taxon>
        <taxon>Micromonosporales</taxon>
        <taxon>Micromonosporaceae</taxon>
        <taxon>Dactylosporangium</taxon>
    </lineage>
</organism>
<evidence type="ECO:0000313" key="2">
    <source>
        <dbReference type="Proteomes" id="UP001059617"/>
    </source>
</evidence>
<reference evidence="1" key="2">
    <citation type="submission" date="2022-09" db="EMBL/GenBank/DDBJ databases">
        <title>Biosynthetic gene clusters of Dactylosporangioum fulvum.</title>
        <authorList>
            <person name="Caradec T."/>
        </authorList>
    </citation>
    <scope>NUCLEOTIDE SEQUENCE</scope>
    <source>
        <strain evidence="1">NRRL B-16292</strain>
    </source>
</reference>
<protein>
    <submittedName>
        <fullName evidence="1">Uncharacterized protein</fullName>
    </submittedName>
</protein>